<dbReference type="EMBL" id="OE841229">
    <property type="protein sequence ID" value="CAD7594845.1"/>
    <property type="molecule type" value="Genomic_DNA"/>
</dbReference>
<accession>A0A7R9PLS4</accession>
<organism evidence="1">
    <name type="scientific">Timema genevievae</name>
    <name type="common">Walking stick</name>
    <dbReference type="NCBI Taxonomy" id="629358"/>
    <lineage>
        <taxon>Eukaryota</taxon>
        <taxon>Metazoa</taxon>
        <taxon>Ecdysozoa</taxon>
        <taxon>Arthropoda</taxon>
        <taxon>Hexapoda</taxon>
        <taxon>Insecta</taxon>
        <taxon>Pterygota</taxon>
        <taxon>Neoptera</taxon>
        <taxon>Polyneoptera</taxon>
        <taxon>Phasmatodea</taxon>
        <taxon>Timematodea</taxon>
        <taxon>Timematoidea</taxon>
        <taxon>Timematidae</taxon>
        <taxon>Timema</taxon>
    </lineage>
</organism>
<gene>
    <name evidence="1" type="ORF">TGEB3V08_LOCUS5825</name>
</gene>
<name>A0A7R9PLS4_TIMGE</name>
<sequence length="256" mass="27566">MCSSSCALGWMDVCGTYTHPLSHTHVLTTVTRWPTSWVWSIASHRLTKNDDVVENEDTCDHFSPSCDGITEGEGKRPRSVVVSTPGYEYRVPGLDPLLIPLVLFPKGELPQRSPGKCPNICVEEEWKTILEKNLGTPDRDSSLDLPVIISLVCCKSSALDHGATEMGGIGVQIPWAGLEGWDEEVGVGGGGEEESIAEDGEIKVRISVGKSTFQVFAMLTAVCGTIAAVTPSLTSTAVDWLTDESSVPFPLSHPLK</sequence>
<dbReference type="AlphaFoldDB" id="A0A7R9PLS4"/>
<proteinExistence type="predicted"/>
<evidence type="ECO:0000313" key="1">
    <source>
        <dbReference type="EMBL" id="CAD7594845.1"/>
    </source>
</evidence>
<reference evidence="1" key="1">
    <citation type="submission" date="2020-11" db="EMBL/GenBank/DDBJ databases">
        <authorList>
            <person name="Tran Van P."/>
        </authorList>
    </citation>
    <scope>NUCLEOTIDE SEQUENCE</scope>
</reference>
<protein>
    <submittedName>
        <fullName evidence="1">Uncharacterized protein</fullName>
    </submittedName>
</protein>